<dbReference type="Gene3D" id="2.40.50.140">
    <property type="entry name" value="Nucleic acid-binding proteins"/>
    <property type="match status" value="1"/>
</dbReference>
<dbReference type="PANTHER" id="PTHR47165:SF4">
    <property type="entry name" value="OS03G0429900 PROTEIN"/>
    <property type="match status" value="1"/>
</dbReference>
<sequence length="187" mass="21405">MYIISAFDVTRSNTHVKLSDFHFYIRFTPATFFEEVEESFCVIPKEFFRLRTHEELVSLANTNTELPDVMGEVVSTKTNGMSQTLERMLVHLRLESGQNVRLSAFDDQATSLEKVFSKNDEGTYILLATNINPKIIADELFLNATSGTKFYSDGDLTTTQEFAERLKGRAIYTTITKHKQGKRCRHC</sequence>
<organism evidence="1 2">
    <name type="scientific">Camelina sativa</name>
    <name type="common">False flax</name>
    <name type="synonym">Myagrum sativum</name>
    <dbReference type="NCBI Taxonomy" id="90675"/>
    <lineage>
        <taxon>Eukaryota</taxon>
        <taxon>Viridiplantae</taxon>
        <taxon>Streptophyta</taxon>
        <taxon>Embryophyta</taxon>
        <taxon>Tracheophyta</taxon>
        <taxon>Spermatophyta</taxon>
        <taxon>Magnoliopsida</taxon>
        <taxon>eudicotyledons</taxon>
        <taxon>Gunneridae</taxon>
        <taxon>Pentapetalae</taxon>
        <taxon>rosids</taxon>
        <taxon>malvids</taxon>
        <taxon>Brassicales</taxon>
        <taxon>Brassicaceae</taxon>
        <taxon>Camelineae</taxon>
        <taxon>Camelina</taxon>
    </lineage>
</organism>
<dbReference type="RefSeq" id="XP_019089459.1">
    <property type="nucleotide sequence ID" value="XM_019233914.1"/>
</dbReference>
<keyword evidence="1" id="KW-1185">Reference proteome</keyword>
<accession>A0ABM1QRS1</accession>
<dbReference type="GeneID" id="104730825"/>
<name>A0ABM1QRS1_CAMSA</name>
<dbReference type="PANTHER" id="PTHR47165">
    <property type="entry name" value="OS03G0429900 PROTEIN"/>
    <property type="match status" value="1"/>
</dbReference>
<reference evidence="2" key="2">
    <citation type="submission" date="2025-08" db="UniProtKB">
        <authorList>
            <consortium name="RefSeq"/>
        </authorList>
    </citation>
    <scope>IDENTIFICATION</scope>
    <source>
        <tissue evidence="2">Leaf</tissue>
    </source>
</reference>
<dbReference type="InterPro" id="IPR012340">
    <property type="entry name" value="NA-bd_OB-fold"/>
</dbReference>
<gene>
    <name evidence="2" type="primary">LOC104730825</name>
</gene>
<reference evidence="1" key="1">
    <citation type="journal article" date="2014" name="Nat. Commun.">
        <title>The emerging biofuel crop Camelina sativa retains a highly undifferentiated hexaploid genome structure.</title>
        <authorList>
            <person name="Kagale S."/>
            <person name="Koh C."/>
            <person name="Nixon J."/>
            <person name="Bollina V."/>
            <person name="Clarke W.E."/>
            <person name="Tuteja R."/>
            <person name="Spillane C."/>
            <person name="Robinson S.J."/>
            <person name="Links M.G."/>
            <person name="Clarke C."/>
            <person name="Higgins E.E."/>
            <person name="Huebert T."/>
            <person name="Sharpe A.G."/>
            <person name="Parkin I.A."/>
        </authorList>
    </citation>
    <scope>NUCLEOTIDE SEQUENCE [LARGE SCALE GENOMIC DNA]</scope>
    <source>
        <strain evidence="1">cv. DH55</strain>
    </source>
</reference>
<evidence type="ECO:0000313" key="1">
    <source>
        <dbReference type="Proteomes" id="UP000694864"/>
    </source>
</evidence>
<protein>
    <submittedName>
        <fullName evidence="2">Uncharacterized protein LOC104730825 isoform X2</fullName>
    </submittedName>
</protein>
<evidence type="ECO:0000313" key="2">
    <source>
        <dbReference type="RefSeq" id="XP_019089459.1"/>
    </source>
</evidence>
<proteinExistence type="predicted"/>
<dbReference type="Proteomes" id="UP000694864">
    <property type="component" value="Chromosome 12"/>
</dbReference>